<dbReference type="Pfam" id="PF01380">
    <property type="entry name" value="SIS"/>
    <property type="match status" value="1"/>
</dbReference>
<dbReference type="EMBL" id="FQUH01000002">
    <property type="protein sequence ID" value="SHE62775.1"/>
    <property type="molecule type" value="Genomic_DNA"/>
</dbReference>
<dbReference type="CDD" id="cd05013">
    <property type="entry name" value="SIS_RpiR"/>
    <property type="match status" value="1"/>
</dbReference>
<organism evidence="6 7">
    <name type="scientific">Vibrio gazogenes DSM 21264 = NBRC 103151</name>
    <dbReference type="NCBI Taxonomy" id="1123492"/>
    <lineage>
        <taxon>Bacteria</taxon>
        <taxon>Pseudomonadati</taxon>
        <taxon>Pseudomonadota</taxon>
        <taxon>Gammaproteobacteria</taxon>
        <taxon>Vibrionales</taxon>
        <taxon>Vibrionaceae</taxon>
        <taxon>Vibrio</taxon>
    </lineage>
</organism>
<protein>
    <submittedName>
        <fullName evidence="6">Transcriptional regulator, RpiR family</fullName>
    </submittedName>
</protein>
<gene>
    <name evidence="6" type="ORF">SAMN02745781_00613</name>
</gene>
<dbReference type="Proteomes" id="UP000184159">
    <property type="component" value="Unassembled WGS sequence"/>
</dbReference>
<dbReference type="GO" id="GO:0003700">
    <property type="term" value="F:DNA-binding transcription factor activity"/>
    <property type="evidence" value="ECO:0007669"/>
    <property type="project" value="InterPro"/>
</dbReference>
<dbReference type="InterPro" id="IPR047640">
    <property type="entry name" value="RpiR-like"/>
</dbReference>
<dbReference type="Gene3D" id="1.10.10.10">
    <property type="entry name" value="Winged helix-like DNA-binding domain superfamily/Winged helix DNA-binding domain"/>
    <property type="match status" value="1"/>
</dbReference>
<keyword evidence="2" id="KW-0238">DNA-binding</keyword>
<evidence type="ECO:0000256" key="3">
    <source>
        <dbReference type="ARBA" id="ARBA00023163"/>
    </source>
</evidence>
<dbReference type="Gene3D" id="3.40.50.10490">
    <property type="entry name" value="Glucose-6-phosphate isomerase like protein, domain 1"/>
    <property type="match status" value="1"/>
</dbReference>
<dbReference type="InterPro" id="IPR035472">
    <property type="entry name" value="RpiR-like_SIS"/>
</dbReference>
<dbReference type="PANTHER" id="PTHR30514:SF1">
    <property type="entry name" value="HTH-TYPE TRANSCRIPTIONAL REGULATOR HEXR-RELATED"/>
    <property type="match status" value="1"/>
</dbReference>
<feature type="domain" description="HTH rpiR-type" evidence="4">
    <location>
        <begin position="5"/>
        <end position="81"/>
    </location>
</feature>
<feature type="domain" description="SIS" evidence="5">
    <location>
        <begin position="119"/>
        <end position="259"/>
    </location>
</feature>
<dbReference type="InterPro" id="IPR046348">
    <property type="entry name" value="SIS_dom_sf"/>
</dbReference>
<evidence type="ECO:0000256" key="2">
    <source>
        <dbReference type="ARBA" id="ARBA00023125"/>
    </source>
</evidence>
<dbReference type="GO" id="GO:0003677">
    <property type="term" value="F:DNA binding"/>
    <property type="evidence" value="ECO:0007669"/>
    <property type="project" value="UniProtKB-KW"/>
</dbReference>
<evidence type="ECO:0000259" key="5">
    <source>
        <dbReference type="PROSITE" id="PS51464"/>
    </source>
</evidence>
<dbReference type="SUPFAM" id="SSF53697">
    <property type="entry name" value="SIS domain"/>
    <property type="match status" value="1"/>
</dbReference>
<evidence type="ECO:0000256" key="1">
    <source>
        <dbReference type="ARBA" id="ARBA00023015"/>
    </source>
</evidence>
<dbReference type="PANTHER" id="PTHR30514">
    <property type="entry name" value="GLUCOKINASE"/>
    <property type="match status" value="1"/>
</dbReference>
<keyword evidence="3" id="KW-0804">Transcription</keyword>
<dbReference type="SUPFAM" id="SSF46689">
    <property type="entry name" value="Homeodomain-like"/>
    <property type="match status" value="1"/>
</dbReference>
<name>A0A1M4V1D8_VIBGA</name>
<evidence type="ECO:0000313" key="6">
    <source>
        <dbReference type="EMBL" id="SHE62775.1"/>
    </source>
</evidence>
<sequence length="286" mass="31549">MITHVDIVSQIYNALPQLRDAEKKVARVITENLTFSAEASITELAEVAEVSEATITRFAKSVGCRNVRDLKVKLAQCSTLGQRFVDKPVLSDTSNLFSAIHQILNVHQNLICEETIENVITTLVQARQIFIFGSGGSSSVMALEAQNRLFRLGLSCVVHSDSLMGRMVASVLQPTDVLVVFSITGRTPEVLDLASITKQYGGKVVAFTSADSPLSELADFVFRVDTSEGDDIFRPTTSRYALMVQLDVLSMKLAHSREELVRENLRRIKLNLDIHRGGSERQPLGD</sequence>
<dbReference type="InterPro" id="IPR036388">
    <property type="entry name" value="WH-like_DNA-bd_sf"/>
</dbReference>
<dbReference type="PROSITE" id="PS51464">
    <property type="entry name" value="SIS"/>
    <property type="match status" value="1"/>
</dbReference>
<dbReference type="RefSeq" id="WP_021021009.1">
    <property type="nucleotide sequence ID" value="NZ_FQUH01000002.1"/>
</dbReference>
<keyword evidence="1" id="KW-0805">Transcription regulation</keyword>
<dbReference type="Pfam" id="PF01418">
    <property type="entry name" value="HTH_6"/>
    <property type="match status" value="1"/>
</dbReference>
<dbReference type="AlphaFoldDB" id="A0A1M4V1D8"/>
<evidence type="ECO:0000259" key="4">
    <source>
        <dbReference type="PROSITE" id="PS51071"/>
    </source>
</evidence>
<reference evidence="7" key="1">
    <citation type="submission" date="2016-11" db="EMBL/GenBank/DDBJ databases">
        <authorList>
            <person name="Varghese N."/>
            <person name="Submissions S."/>
        </authorList>
    </citation>
    <scope>NUCLEOTIDE SEQUENCE [LARGE SCALE GENOMIC DNA]</scope>
    <source>
        <strain evidence="7">DSM 21264</strain>
    </source>
</reference>
<keyword evidence="7" id="KW-1185">Reference proteome</keyword>
<dbReference type="GO" id="GO:1901135">
    <property type="term" value="P:carbohydrate derivative metabolic process"/>
    <property type="evidence" value="ECO:0007669"/>
    <property type="project" value="InterPro"/>
</dbReference>
<evidence type="ECO:0000313" key="7">
    <source>
        <dbReference type="Proteomes" id="UP000184159"/>
    </source>
</evidence>
<dbReference type="PROSITE" id="PS51071">
    <property type="entry name" value="HTH_RPIR"/>
    <property type="match status" value="1"/>
</dbReference>
<dbReference type="InterPro" id="IPR009057">
    <property type="entry name" value="Homeodomain-like_sf"/>
</dbReference>
<proteinExistence type="predicted"/>
<dbReference type="InterPro" id="IPR001347">
    <property type="entry name" value="SIS_dom"/>
</dbReference>
<dbReference type="InterPro" id="IPR000281">
    <property type="entry name" value="HTH_RpiR"/>
</dbReference>
<dbReference type="GO" id="GO:0097367">
    <property type="term" value="F:carbohydrate derivative binding"/>
    <property type="evidence" value="ECO:0007669"/>
    <property type="project" value="InterPro"/>
</dbReference>
<accession>A0A1M4V1D8</accession>